<sequence length="104" mass="12259">MDIYVRNPQEVNAIQWTGKNAQKVIEFFYGKGTVKNTSENKAKFKYFEKTGKIEFYQKELPTLVIFKDDYLVKDLGKEDDYPLRISKQIFESSFTKKVEENVSN</sequence>
<dbReference type="Proteomes" id="UP000585050">
    <property type="component" value="Unassembled WGS sequence"/>
</dbReference>
<reference evidence="1 2" key="1">
    <citation type="submission" date="2020-04" db="EMBL/GenBank/DDBJ databases">
        <title>Flammeovirga sp. SR4, a novel species isolated from seawater.</title>
        <authorList>
            <person name="Wang X."/>
        </authorList>
    </citation>
    <scope>NUCLEOTIDE SEQUENCE [LARGE SCALE GENOMIC DNA]</scope>
    <source>
        <strain evidence="1 2">SR4</strain>
    </source>
</reference>
<gene>
    <name evidence="1" type="ORF">HGP29_27145</name>
</gene>
<evidence type="ECO:0000313" key="2">
    <source>
        <dbReference type="Proteomes" id="UP000585050"/>
    </source>
</evidence>
<dbReference type="RefSeq" id="WP_168885622.1">
    <property type="nucleotide sequence ID" value="NZ_JABAIL010000016.1"/>
</dbReference>
<accession>A0A7X8SRH4</accession>
<dbReference type="EMBL" id="JABAIL010000016">
    <property type="protein sequence ID" value="NLR94912.1"/>
    <property type="molecule type" value="Genomic_DNA"/>
</dbReference>
<evidence type="ECO:0000313" key="1">
    <source>
        <dbReference type="EMBL" id="NLR94912.1"/>
    </source>
</evidence>
<keyword evidence="2" id="KW-1185">Reference proteome</keyword>
<protein>
    <submittedName>
        <fullName evidence="1">Uncharacterized protein</fullName>
    </submittedName>
</protein>
<comment type="caution">
    <text evidence="1">The sequence shown here is derived from an EMBL/GenBank/DDBJ whole genome shotgun (WGS) entry which is preliminary data.</text>
</comment>
<name>A0A7X8SRH4_9BACT</name>
<organism evidence="1 2">
    <name type="scientific">Flammeovirga agarivorans</name>
    <dbReference type="NCBI Taxonomy" id="2726742"/>
    <lineage>
        <taxon>Bacteria</taxon>
        <taxon>Pseudomonadati</taxon>
        <taxon>Bacteroidota</taxon>
        <taxon>Cytophagia</taxon>
        <taxon>Cytophagales</taxon>
        <taxon>Flammeovirgaceae</taxon>
        <taxon>Flammeovirga</taxon>
    </lineage>
</organism>
<proteinExistence type="predicted"/>
<dbReference type="AlphaFoldDB" id="A0A7X8SRH4"/>